<dbReference type="GO" id="GO:0006508">
    <property type="term" value="P:proteolysis"/>
    <property type="evidence" value="ECO:0007669"/>
    <property type="project" value="UniProtKB-KW"/>
</dbReference>
<dbReference type="Pfam" id="PF13180">
    <property type="entry name" value="PDZ_2"/>
    <property type="match status" value="1"/>
</dbReference>
<evidence type="ECO:0000313" key="5">
    <source>
        <dbReference type="EMBL" id="MBH8556092.1"/>
    </source>
</evidence>
<dbReference type="PANTHER" id="PTHR22939">
    <property type="entry name" value="SERINE PROTEASE FAMILY S1C HTRA-RELATED"/>
    <property type="match status" value="1"/>
</dbReference>
<reference evidence="5 6" key="1">
    <citation type="journal article" date="2021" name="Int. J. Syst. Evol. Microbiol.">
        <title>Amazonocrinis nigriterrae gen. nov., sp. nov., Atlanticothrix silvestris gen. nov., sp. nov. and Dendronalium phyllosphericum gen. nov., sp. nov., nostocacean cyanobacteria from Brazilian environments.</title>
        <authorList>
            <person name="Alvarenga D.O."/>
            <person name="Andreote A.P.D."/>
            <person name="Branco L.H.Z."/>
            <person name="Delbaje E."/>
            <person name="Cruz R.B."/>
            <person name="Varani A.M."/>
            <person name="Fiore M.F."/>
        </authorList>
    </citation>
    <scope>NUCLEOTIDE SEQUENCE [LARGE SCALE GENOMIC DNA]</scope>
    <source>
        <strain evidence="5 6">CENA357</strain>
    </source>
</reference>
<dbReference type="Gene3D" id="2.40.10.10">
    <property type="entry name" value="Trypsin-like serine proteases"/>
    <property type="match status" value="2"/>
</dbReference>
<evidence type="ECO:0000259" key="4">
    <source>
        <dbReference type="PROSITE" id="PS50106"/>
    </source>
</evidence>
<keyword evidence="6" id="KW-1185">Reference proteome</keyword>
<sequence length="420" mass="45403">MKVKYIHNQQKFTTSNLVKLQRHSIWKQSTTYLLLPFIGVVVGFLSSCSREVSLSPVVSPTVGESQNQSSRPLTPTAEDSNFVVEVVEKVEPAVVQINTSRTVRTEVPQLPDALNDPFFRRFFGETLPTQPQERVVRGVGSGFIIDPNGRILTNAHVVNNADTVTVSFSDGRTVEGKVLGQDSVSDVAVVQIPGNNLPAVEIANPDSAKPGQWAIAIGNPLGLQQTVTVGVISAINRSLNLSTRPSSYIQTDAAINPGNSGGPLLNARGQVIGVNTAIIQGAEGIGFAIPIDTAQRIAQQLITQGKVEYPYLGLQMLTLTPEVKERIKNYPNSNVRILADQGILVVRVIPNSPAARVGLRPGDVIQTINNQPITTSEEVQQILEKNGLNNNLQIQVLRNGQNLQFTVKPEPLPSLNNTQS</sequence>
<dbReference type="PRINTS" id="PR00834">
    <property type="entry name" value="PROTEASES2C"/>
</dbReference>
<dbReference type="Proteomes" id="UP000599391">
    <property type="component" value="Unassembled WGS sequence"/>
</dbReference>
<keyword evidence="2" id="KW-0645">Protease</keyword>
<dbReference type="PANTHER" id="PTHR22939:SF129">
    <property type="entry name" value="SERINE PROTEASE HTRA2, MITOCHONDRIAL"/>
    <property type="match status" value="1"/>
</dbReference>
<dbReference type="Gene3D" id="2.30.42.10">
    <property type="match status" value="1"/>
</dbReference>
<dbReference type="Pfam" id="PF13365">
    <property type="entry name" value="Trypsin_2"/>
    <property type="match status" value="1"/>
</dbReference>
<dbReference type="PROSITE" id="PS50106">
    <property type="entry name" value="PDZ"/>
    <property type="match status" value="1"/>
</dbReference>
<gene>
    <name evidence="5" type="ORF">I8751_27890</name>
</gene>
<dbReference type="InterPro" id="IPR043504">
    <property type="entry name" value="Peptidase_S1_PA_chymotrypsin"/>
</dbReference>
<dbReference type="NCBIfam" id="NF041521">
    <property type="entry name" value="HhoA_HhoB_HtrA"/>
    <property type="match status" value="1"/>
</dbReference>
<evidence type="ECO:0000256" key="3">
    <source>
        <dbReference type="ARBA" id="ARBA00022801"/>
    </source>
</evidence>
<dbReference type="EMBL" id="JAECZB010000105">
    <property type="protein sequence ID" value="MBH8556092.1"/>
    <property type="molecule type" value="Genomic_DNA"/>
</dbReference>
<dbReference type="AlphaFoldDB" id="A0A8J7HJ08"/>
<dbReference type="InterPro" id="IPR009003">
    <property type="entry name" value="Peptidase_S1_PA"/>
</dbReference>
<feature type="domain" description="PDZ" evidence="4">
    <location>
        <begin position="301"/>
        <end position="398"/>
    </location>
</feature>
<evidence type="ECO:0000256" key="2">
    <source>
        <dbReference type="ARBA" id="ARBA00022670"/>
    </source>
</evidence>
<dbReference type="InterPro" id="IPR001940">
    <property type="entry name" value="Peptidase_S1C"/>
</dbReference>
<name>A0A8J7HJ08_9CYAN</name>
<dbReference type="InterPro" id="IPR036034">
    <property type="entry name" value="PDZ_sf"/>
</dbReference>
<keyword evidence="3" id="KW-0378">Hydrolase</keyword>
<accession>A0A8J7HJ08</accession>
<evidence type="ECO:0000256" key="1">
    <source>
        <dbReference type="ARBA" id="ARBA00010541"/>
    </source>
</evidence>
<proteinExistence type="inferred from homology"/>
<comment type="similarity">
    <text evidence="1">Belongs to the peptidase S1C family.</text>
</comment>
<dbReference type="SUPFAM" id="SSF50494">
    <property type="entry name" value="Trypsin-like serine proteases"/>
    <property type="match status" value="1"/>
</dbReference>
<dbReference type="SMART" id="SM00228">
    <property type="entry name" value="PDZ"/>
    <property type="match status" value="1"/>
</dbReference>
<organism evidence="5 6">
    <name type="scientific">Atlanticothrix silvestris CENA357</name>
    <dbReference type="NCBI Taxonomy" id="1725252"/>
    <lineage>
        <taxon>Bacteria</taxon>
        <taxon>Bacillati</taxon>
        <taxon>Cyanobacteriota</taxon>
        <taxon>Cyanophyceae</taxon>
        <taxon>Nostocales</taxon>
        <taxon>Nodulariaceae</taxon>
        <taxon>Atlanticothrix</taxon>
        <taxon>Atlanticothrix silvestris</taxon>
    </lineage>
</organism>
<evidence type="ECO:0000313" key="6">
    <source>
        <dbReference type="Proteomes" id="UP000599391"/>
    </source>
</evidence>
<dbReference type="InterPro" id="IPR048172">
    <property type="entry name" value="HhoA_HhoB_HtrA-like"/>
</dbReference>
<dbReference type="InterPro" id="IPR001478">
    <property type="entry name" value="PDZ"/>
</dbReference>
<dbReference type="SUPFAM" id="SSF50156">
    <property type="entry name" value="PDZ domain-like"/>
    <property type="match status" value="1"/>
</dbReference>
<dbReference type="GO" id="GO:0004252">
    <property type="term" value="F:serine-type endopeptidase activity"/>
    <property type="evidence" value="ECO:0007669"/>
    <property type="project" value="InterPro"/>
</dbReference>
<comment type="caution">
    <text evidence="5">The sequence shown here is derived from an EMBL/GenBank/DDBJ whole genome shotgun (WGS) entry which is preliminary data.</text>
</comment>
<dbReference type="RefSeq" id="WP_214442290.1">
    <property type="nucleotide sequence ID" value="NZ_JAECZB010000105.1"/>
</dbReference>
<protein>
    <submittedName>
        <fullName evidence="5">Trypsin-like peptidase domain-containing protein</fullName>
    </submittedName>
</protein>